<dbReference type="GeneID" id="43370814"/>
<evidence type="ECO:0000313" key="3">
    <source>
        <dbReference type="Proteomes" id="UP000428325"/>
    </source>
</evidence>
<reference evidence="2 3" key="1">
    <citation type="submission" date="2018-12" db="EMBL/GenBank/DDBJ databases">
        <title>Complete genome sequence of Haloplanus rallus MBLA0036.</title>
        <authorList>
            <person name="Nam Y.-d."/>
            <person name="Kang J."/>
            <person name="Chung W.-H."/>
            <person name="Park Y.S."/>
        </authorList>
    </citation>
    <scope>NUCLEOTIDE SEQUENCE [LARGE SCALE GENOMIC DNA]</scope>
    <source>
        <strain evidence="2 3">MBLA0036</strain>
    </source>
</reference>
<evidence type="ECO:0000256" key="1">
    <source>
        <dbReference type="SAM" id="MobiDB-lite"/>
    </source>
</evidence>
<accession>A0A6B9FFH4</accession>
<evidence type="ECO:0000313" key="2">
    <source>
        <dbReference type="EMBL" id="QGX95940.1"/>
    </source>
</evidence>
<sequence length="96" mass="10731">MSFEESNRLKTLRRREKRAVATIEVTFDEKSAYECPKCGDEERIGIYGRDYDEPSFLPCSAWGCDALLKFVDDGDREDPEPSGQVGLAQFTGGDSA</sequence>
<dbReference type="RefSeq" id="WP_157690400.1">
    <property type="nucleotide sequence ID" value="NZ_CP034345.1"/>
</dbReference>
<dbReference type="EMBL" id="CP034345">
    <property type="protein sequence ID" value="QGX95940.1"/>
    <property type="molecule type" value="Genomic_DNA"/>
</dbReference>
<dbReference type="OrthoDB" id="351229at2157"/>
<keyword evidence="3" id="KW-1185">Reference proteome</keyword>
<feature type="region of interest" description="Disordered" evidence="1">
    <location>
        <begin position="73"/>
        <end position="96"/>
    </location>
</feature>
<organism evidence="2 3">
    <name type="scientific">Haloplanus rallus</name>
    <dbReference type="NCBI Taxonomy" id="1816183"/>
    <lineage>
        <taxon>Archaea</taxon>
        <taxon>Methanobacteriati</taxon>
        <taxon>Methanobacteriota</taxon>
        <taxon>Stenosarchaea group</taxon>
        <taxon>Halobacteria</taxon>
        <taxon>Halobacteriales</taxon>
        <taxon>Haloferacaceae</taxon>
        <taxon>Haloplanus</taxon>
    </lineage>
</organism>
<gene>
    <name evidence="2" type="ORF">EI982_14675</name>
</gene>
<name>A0A6B9FFH4_9EURY</name>
<proteinExistence type="predicted"/>
<dbReference type="Proteomes" id="UP000428325">
    <property type="component" value="Chromosome"/>
</dbReference>
<protein>
    <submittedName>
        <fullName evidence="2">Uncharacterized protein</fullName>
    </submittedName>
</protein>
<dbReference type="KEGG" id="hra:EI982_14675"/>
<dbReference type="AlphaFoldDB" id="A0A6B9FFH4"/>